<keyword evidence="7" id="KW-0732">Signal</keyword>
<dbReference type="Pfam" id="PF13886">
    <property type="entry name" value="TM7S3_TM198"/>
    <property type="match status" value="1"/>
</dbReference>
<feature type="transmembrane region" description="Helical" evidence="6">
    <location>
        <begin position="450"/>
        <end position="469"/>
    </location>
</feature>
<accession>A0AAE1A2G5</accession>
<feature type="compositionally biased region" description="Polar residues" evidence="5">
    <location>
        <begin position="519"/>
        <end position="558"/>
    </location>
</feature>
<organism evidence="9 10">
    <name type="scientific">Elysia crispata</name>
    <name type="common">lettuce slug</name>
    <dbReference type="NCBI Taxonomy" id="231223"/>
    <lineage>
        <taxon>Eukaryota</taxon>
        <taxon>Metazoa</taxon>
        <taxon>Spiralia</taxon>
        <taxon>Lophotrochozoa</taxon>
        <taxon>Mollusca</taxon>
        <taxon>Gastropoda</taxon>
        <taxon>Heterobranchia</taxon>
        <taxon>Euthyneura</taxon>
        <taxon>Panpulmonata</taxon>
        <taxon>Sacoglossa</taxon>
        <taxon>Placobranchoidea</taxon>
        <taxon>Plakobranchidae</taxon>
        <taxon>Elysia</taxon>
    </lineage>
</organism>
<feature type="transmembrane region" description="Helical" evidence="6">
    <location>
        <begin position="341"/>
        <end position="360"/>
    </location>
</feature>
<comment type="caution">
    <text evidence="9">The sequence shown here is derived from an EMBL/GenBank/DDBJ whole genome shotgun (WGS) entry which is preliminary data.</text>
</comment>
<dbReference type="InterPro" id="IPR025256">
    <property type="entry name" value="TM7S3/TM198-like_dom"/>
</dbReference>
<feature type="signal peptide" evidence="7">
    <location>
        <begin position="1"/>
        <end position="27"/>
    </location>
</feature>
<dbReference type="InterPro" id="IPR042502">
    <property type="entry name" value="TM7SF3"/>
</dbReference>
<name>A0AAE1A2G5_9GAST</name>
<proteinExistence type="predicted"/>
<evidence type="ECO:0000256" key="4">
    <source>
        <dbReference type="ARBA" id="ARBA00023136"/>
    </source>
</evidence>
<evidence type="ECO:0000313" key="10">
    <source>
        <dbReference type="Proteomes" id="UP001283361"/>
    </source>
</evidence>
<feature type="domain" description="TM7S3/TM198-like" evidence="8">
    <location>
        <begin position="265"/>
        <end position="468"/>
    </location>
</feature>
<keyword evidence="3 6" id="KW-1133">Transmembrane helix</keyword>
<dbReference type="Pfam" id="PF25992">
    <property type="entry name" value="Ig_TM7SF3_N"/>
    <property type="match status" value="1"/>
</dbReference>
<feature type="transmembrane region" description="Helical" evidence="6">
    <location>
        <begin position="395"/>
        <end position="418"/>
    </location>
</feature>
<keyword evidence="4 6" id="KW-0472">Membrane</keyword>
<dbReference type="PANTHER" id="PTHR15937:SF3">
    <property type="entry name" value="TRANSMEMBRANE 7 SUPERFAMILY MEMBER 3"/>
    <property type="match status" value="1"/>
</dbReference>
<evidence type="ECO:0000259" key="8">
    <source>
        <dbReference type="Pfam" id="PF13886"/>
    </source>
</evidence>
<evidence type="ECO:0000256" key="6">
    <source>
        <dbReference type="SAM" id="Phobius"/>
    </source>
</evidence>
<feature type="transmembrane region" description="Helical" evidence="6">
    <location>
        <begin position="284"/>
        <end position="302"/>
    </location>
</feature>
<keyword evidence="2 6" id="KW-0812">Transmembrane</keyword>
<evidence type="ECO:0000256" key="7">
    <source>
        <dbReference type="SAM" id="SignalP"/>
    </source>
</evidence>
<dbReference type="EMBL" id="JAWDGP010002797">
    <property type="protein sequence ID" value="KAK3779945.1"/>
    <property type="molecule type" value="Genomic_DNA"/>
</dbReference>
<dbReference type="AlphaFoldDB" id="A0AAE1A2G5"/>
<evidence type="ECO:0000256" key="1">
    <source>
        <dbReference type="ARBA" id="ARBA00004141"/>
    </source>
</evidence>
<dbReference type="Proteomes" id="UP001283361">
    <property type="component" value="Unassembled WGS sequence"/>
</dbReference>
<feature type="chain" id="PRO_5042089365" description="TM7S3/TM198-like domain-containing protein" evidence="7">
    <location>
        <begin position="28"/>
        <end position="567"/>
    </location>
</feature>
<feature type="transmembrane region" description="Helical" evidence="6">
    <location>
        <begin position="258"/>
        <end position="277"/>
    </location>
</feature>
<gene>
    <name evidence="9" type="ORF">RRG08_054198</name>
</gene>
<feature type="region of interest" description="Disordered" evidence="5">
    <location>
        <begin position="513"/>
        <end position="567"/>
    </location>
</feature>
<protein>
    <recommendedName>
        <fullName evidence="8">TM7S3/TM198-like domain-containing protein</fullName>
    </recommendedName>
</protein>
<keyword evidence="10" id="KW-1185">Reference proteome</keyword>
<feature type="transmembrane region" description="Helical" evidence="6">
    <location>
        <begin position="366"/>
        <end position="388"/>
    </location>
</feature>
<dbReference type="GO" id="GO:0005886">
    <property type="term" value="C:plasma membrane"/>
    <property type="evidence" value="ECO:0007669"/>
    <property type="project" value="TreeGrafter"/>
</dbReference>
<sequence>MIKVGVSAFSFCVGAICLLCLHNCAESANFEILVEKTYTITLPANETSSLETRGLKIERARFVVVQVHSQRKTLFLSSQNDFNADFTKKGKNVGLLYTDDEPVPGGCNQVFNLELDPSIVVDHMRPYRSRVFFQWANQAAPQGEKLPGCEDSQIVDNLEYEVYIYFMQERDLGEDEFLRAISKMLRPEDLEEHGTKIFSVTNGPTSKSQVSVSSRKAQGVVYSVLVKRKDTGHSSSYTAVASYSCNIDAGQCSLELSVLRIIGAIILGVVGLFLLLFGHRYFRATQVVFGFIFSSLLTYIAIYHAQTHDWVCLLLAVLVGAIGGGLWLAVWQRFNFPTGQVFLMGLCSGYLVAAVIFFTPFGNINWWTAVVNYALCFVCFDLLFAVFFMAFPKFLSIMSCGIVGAMMVLWSVAIPLWASLEMIFLNTIYHQTEDGYNEVKVIYPLNTQDIVLYALWPALAILGMGLQFFRESGNAGFSKPFETLRKHVLEPNELPQPGFSERNAYLYDDEDAEEERYNVSDSNSSSFRGGNNETSRLLPQSSQQASVYRSVHSRTQPTAPVASSEKK</sequence>
<evidence type="ECO:0000256" key="2">
    <source>
        <dbReference type="ARBA" id="ARBA00022692"/>
    </source>
</evidence>
<evidence type="ECO:0000256" key="5">
    <source>
        <dbReference type="SAM" id="MobiDB-lite"/>
    </source>
</evidence>
<feature type="transmembrane region" description="Helical" evidence="6">
    <location>
        <begin position="308"/>
        <end position="329"/>
    </location>
</feature>
<dbReference type="PANTHER" id="PTHR15937">
    <property type="entry name" value="TRANSMEMBRANE 7 SUPERFAMILY MEMBER 3"/>
    <property type="match status" value="1"/>
</dbReference>
<comment type="subcellular location">
    <subcellularLocation>
        <location evidence="1">Membrane</location>
        <topology evidence="1">Multi-pass membrane protein</topology>
    </subcellularLocation>
</comment>
<dbReference type="GO" id="GO:0043069">
    <property type="term" value="P:negative regulation of programmed cell death"/>
    <property type="evidence" value="ECO:0007669"/>
    <property type="project" value="TreeGrafter"/>
</dbReference>
<evidence type="ECO:0000313" key="9">
    <source>
        <dbReference type="EMBL" id="KAK3779945.1"/>
    </source>
</evidence>
<evidence type="ECO:0000256" key="3">
    <source>
        <dbReference type="ARBA" id="ARBA00022989"/>
    </source>
</evidence>
<reference evidence="9" key="1">
    <citation type="journal article" date="2023" name="G3 (Bethesda)">
        <title>A reference genome for the long-term kleptoplast-retaining sea slug Elysia crispata morphotype clarki.</title>
        <authorList>
            <person name="Eastman K.E."/>
            <person name="Pendleton A.L."/>
            <person name="Shaikh M.A."/>
            <person name="Suttiyut T."/>
            <person name="Ogas R."/>
            <person name="Tomko P."/>
            <person name="Gavelis G."/>
            <person name="Widhalm J.R."/>
            <person name="Wisecaver J.H."/>
        </authorList>
    </citation>
    <scope>NUCLEOTIDE SEQUENCE</scope>
    <source>
        <strain evidence="9">ECLA1</strain>
    </source>
</reference>